<feature type="region of interest" description="Disordered" evidence="6">
    <location>
        <begin position="279"/>
        <end position="337"/>
    </location>
</feature>
<protein>
    <submittedName>
        <fullName evidence="10">Uncharacterized protein</fullName>
    </submittedName>
</protein>
<dbReference type="OrthoDB" id="10070851at2759"/>
<dbReference type="InterPro" id="IPR001849">
    <property type="entry name" value="PH_domain"/>
</dbReference>
<evidence type="ECO:0000256" key="6">
    <source>
        <dbReference type="SAM" id="MobiDB-lite"/>
    </source>
</evidence>
<keyword evidence="2 7" id="KW-0812">Transmembrane</keyword>
<dbReference type="GO" id="GO:0032366">
    <property type="term" value="P:intracellular sterol transport"/>
    <property type="evidence" value="ECO:0007669"/>
    <property type="project" value="TreeGrafter"/>
</dbReference>
<evidence type="ECO:0000256" key="5">
    <source>
        <dbReference type="SAM" id="Coils"/>
    </source>
</evidence>
<evidence type="ECO:0000313" key="11">
    <source>
        <dbReference type="Proteomes" id="UP000650833"/>
    </source>
</evidence>
<dbReference type="InterPro" id="IPR027267">
    <property type="entry name" value="AH/BAR_dom_sf"/>
</dbReference>
<dbReference type="PANTHER" id="PTHR23319">
    <property type="entry name" value="GRAM DOMAIN CONTAINING 1B, ISOFORM E"/>
    <property type="match status" value="1"/>
</dbReference>
<dbReference type="SMART" id="SM00233">
    <property type="entry name" value="PH"/>
    <property type="match status" value="1"/>
</dbReference>
<evidence type="ECO:0000256" key="4">
    <source>
        <dbReference type="ARBA" id="ARBA00023136"/>
    </source>
</evidence>
<reference evidence="10" key="1">
    <citation type="submission" date="2020-12" db="EMBL/GenBank/DDBJ databases">
        <title>Metabolic potential, ecology and presence of endohyphal bacteria is reflected in genomic diversity of Mucoromycotina.</title>
        <authorList>
            <person name="Muszewska A."/>
            <person name="Okrasinska A."/>
            <person name="Steczkiewicz K."/>
            <person name="Drgas O."/>
            <person name="Orlowska M."/>
            <person name="Perlinska-Lenart U."/>
            <person name="Aleksandrzak-Piekarczyk T."/>
            <person name="Szatraj K."/>
            <person name="Zielenkiewicz U."/>
            <person name="Pilsyk S."/>
            <person name="Malc E."/>
            <person name="Mieczkowski P."/>
            <person name="Kruszewska J.S."/>
            <person name="Biernat P."/>
            <person name="Pawlowska J."/>
        </authorList>
    </citation>
    <scope>NUCLEOTIDE SEQUENCE</scope>
    <source>
        <strain evidence="10">CBS 226.32</strain>
    </source>
</reference>
<evidence type="ECO:0000313" key="10">
    <source>
        <dbReference type="EMBL" id="KAG2206650.1"/>
    </source>
</evidence>
<dbReference type="GO" id="GO:0032934">
    <property type="term" value="F:sterol binding"/>
    <property type="evidence" value="ECO:0007669"/>
    <property type="project" value="TreeGrafter"/>
</dbReference>
<dbReference type="Pfam" id="PF00169">
    <property type="entry name" value="PH"/>
    <property type="match status" value="1"/>
</dbReference>
<dbReference type="GO" id="GO:0005789">
    <property type="term" value="C:endoplasmic reticulum membrane"/>
    <property type="evidence" value="ECO:0007669"/>
    <property type="project" value="TreeGrafter"/>
</dbReference>
<dbReference type="PANTHER" id="PTHR23319:SF4">
    <property type="entry name" value="GRAM DOMAIN CONTAINING 1B, ISOFORM E"/>
    <property type="match status" value="1"/>
</dbReference>
<evidence type="ECO:0000259" key="8">
    <source>
        <dbReference type="PROSITE" id="PS50003"/>
    </source>
</evidence>
<feature type="domain" description="PH" evidence="8">
    <location>
        <begin position="179"/>
        <end position="280"/>
    </location>
</feature>
<dbReference type="SUPFAM" id="SSF103657">
    <property type="entry name" value="BAR/IMD domain-like"/>
    <property type="match status" value="1"/>
</dbReference>
<accession>A0A8H7RA15</accession>
<feature type="compositionally biased region" description="Polar residues" evidence="6">
    <location>
        <begin position="290"/>
        <end position="329"/>
    </location>
</feature>
<dbReference type="Pfam" id="PF16746">
    <property type="entry name" value="BAR_3"/>
    <property type="match status" value="1"/>
</dbReference>
<evidence type="ECO:0000256" key="3">
    <source>
        <dbReference type="ARBA" id="ARBA00022989"/>
    </source>
</evidence>
<dbReference type="EMBL" id="JAEPRC010000144">
    <property type="protein sequence ID" value="KAG2206650.1"/>
    <property type="molecule type" value="Genomic_DNA"/>
</dbReference>
<dbReference type="GO" id="GO:0140268">
    <property type="term" value="C:endoplasmic reticulum-plasma membrane contact site"/>
    <property type="evidence" value="ECO:0007669"/>
    <property type="project" value="TreeGrafter"/>
</dbReference>
<dbReference type="PROSITE" id="PS50003">
    <property type="entry name" value="PH_DOMAIN"/>
    <property type="match status" value="1"/>
</dbReference>
<feature type="compositionally biased region" description="Low complexity" evidence="6">
    <location>
        <begin position="1082"/>
        <end position="1098"/>
    </location>
</feature>
<dbReference type="SUPFAM" id="SSF50729">
    <property type="entry name" value="PH domain-like"/>
    <property type="match status" value="1"/>
</dbReference>
<keyword evidence="11" id="KW-1185">Reference proteome</keyword>
<feature type="compositionally biased region" description="Low complexity" evidence="6">
    <location>
        <begin position="1123"/>
        <end position="1144"/>
    </location>
</feature>
<feature type="transmembrane region" description="Helical" evidence="7">
    <location>
        <begin position="847"/>
        <end position="865"/>
    </location>
</feature>
<keyword evidence="4 7" id="KW-0472">Membrane</keyword>
<evidence type="ECO:0000256" key="2">
    <source>
        <dbReference type="ARBA" id="ARBA00022692"/>
    </source>
</evidence>
<dbReference type="InterPro" id="IPR011993">
    <property type="entry name" value="PH-like_dom_sf"/>
</dbReference>
<organism evidence="10 11">
    <name type="scientific">Mucor plumbeus</name>
    <dbReference type="NCBI Taxonomy" id="97098"/>
    <lineage>
        <taxon>Eukaryota</taxon>
        <taxon>Fungi</taxon>
        <taxon>Fungi incertae sedis</taxon>
        <taxon>Mucoromycota</taxon>
        <taxon>Mucoromycotina</taxon>
        <taxon>Mucoromycetes</taxon>
        <taxon>Mucorales</taxon>
        <taxon>Mucorineae</taxon>
        <taxon>Mucoraceae</taxon>
        <taxon>Mucor</taxon>
    </lineage>
</organism>
<sequence>IHNLEENLISPLQQFVKTHLRDFKNFRKQHEKVMEKYESQLAKYSALSKTKEPSAVREEAFRLHEARKEYVKMSGQHVLRILNFRSTLEHCLVERFTAATVAHKDFYKDIEVWANLDAALSYWKQWLIDDKFTCSYQLHRQQIARKKLQEEFITLTAPDRDIGKYVTPLQTEKSDGSMVNSKWGYLFVKVSRHSWARKWFFIHDGYFGVCQVNSSGKSKSTIIIEAKIRLVDCQVHNTTDADRRFCFEVIQPKQQTSFVLQAETEEIKQDWLKVFDKNKQQEDDKPPSSPMSLTKSNSLVRSKSNATTALSSPIATTNNDILHSNTSSPKIKHTDSSSTFSNISIITNNNQKYPSINDSSLILSRNYSEEGPSIVMVSTTPDTEATLANSSSLTPLLVWEAARGTPPSTVTKQFPSGSWGIPWSLVPTMMNLTQDFDVFDSNTTKAPTSASLPQAIWPAKPATVNISNVDINGYSDKMNSQNRELRRLFGGVKPEEVVLDVFVCCLRRYPDIIQHDAKDIETTESKLNSPSADIYEKELAHKLTQTGLKPPSDFGYAYTGRGFITQTTFWFYSCVLMTCINSLAVRLKDIDQVNIVKDESLARLVNETALAMNSDLVIAITLLPNSRSDIKEPLILGTLMDDIEATAEKLRFAVSNAKNEEPMQNRNIFNKMLNISKNSATHKSVVVDLPLSFNSALSNIANNTEERNAGTIVSASPKNSIVGNRPHAATVGHESRINPTSILKPMSRPRGESEPTMPAITTAKLQPKKIEPSKPDPDMPPSNIACPDSAIDCNCDDHLERKDAQIILPISAKRCYELLFSNEQTAPPSNGGVWAGKTAAIEGHGKYFFFFLFINNTCIYIFLLIDLSVTKWAMVDGKMQRILKYWMPVSNPIVRMKEAEVIETQILIQKEDYIRYTVQISTKTAALPYADAFIPSVRYCITWINKSECQLTCYLGVKWVKSVLVRAIVTRAALKGMADSVGVFIPILQEAAENIRESVDKARNEVIEFNKNLLKDDTISHKTNGMKSVSEEDQNQTSDYLVGVTPVIVDNQMQQNIDSGHVAPQSINQSVIISTTTINTNRAVERSTPSPSFSSTTTALDRGSDFSLNNSTDQQQRSKRTEQQQQHQQQQQQQPLLPPQQKTHSSPAKYVTPQQLKQKLQQHSTALNKKHWHSAVTDFIPVSLKTTSMFILLAFTVYMTTTWVRSGHRMADKADKLLHLNITHKDHPVNNLEQQPIYLQKSSSRSVYLRDLDEGFLKNTIEPPYADSISFQMFLQSKKSDIAAKEQQVVEYAINSRHWYAVEHYRLAVDLDISRDRLAMLRHDMLTIFQVLNKLDTQLVENEYMNWLLDTRLKCKYYPPLTEQDPRAEKTLDLCKDVKTQLHKLF</sequence>
<gene>
    <name evidence="10" type="ORF">INT46_009937</name>
</gene>
<keyword evidence="3 7" id="KW-1133">Transmembrane helix</keyword>
<dbReference type="Proteomes" id="UP000650833">
    <property type="component" value="Unassembled WGS sequence"/>
</dbReference>
<comment type="caution">
    <text evidence="10">The sequence shown here is derived from an EMBL/GenBank/DDBJ whole genome shotgun (WGS) entry which is preliminary data.</text>
</comment>
<dbReference type="Pfam" id="PF16016">
    <property type="entry name" value="VASt"/>
    <property type="match status" value="1"/>
</dbReference>
<feature type="region of interest" description="Disordered" evidence="6">
    <location>
        <begin position="1082"/>
        <end position="1157"/>
    </location>
</feature>
<dbReference type="GO" id="GO:0005886">
    <property type="term" value="C:plasma membrane"/>
    <property type="evidence" value="ECO:0007669"/>
    <property type="project" value="TreeGrafter"/>
</dbReference>
<dbReference type="InterPro" id="IPR031968">
    <property type="entry name" value="VASt"/>
</dbReference>
<feature type="non-terminal residue" evidence="10">
    <location>
        <position position="1386"/>
    </location>
</feature>
<feature type="coiled-coil region" evidence="5">
    <location>
        <begin position="985"/>
        <end position="1012"/>
    </location>
</feature>
<dbReference type="Gene3D" id="1.20.1270.60">
    <property type="entry name" value="Arfaptin homology (AH) domain/BAR domain"/>
    <property type="match status" value="1"/>
</dbReference>
<comment type="subcellular location">
    <subcellularLocation>
        <location evidence="1">Membrane</location>
    </subcellularLocation>
</comment>
<name>A0A8H7RA15_9FUNG</name>
<dbReference type="PROSITE" id="PS51778">
    <property type="entry name" value="VAST"/>
    <property type="match status" value="1"/>
</dbReference>
<dbReference type="GO" id="GO:0120015">
    <property type="term" value="F:sterol transfer activity"/>
    <property type="evidence" value="ECO:0007669"/>
    <property type="project" value="TreeGrafter"/>
</dbReference>
<dbReference type="InterPro" id="IPR004148">
    <property type="entry name" value="BAR_dom"/>
</dbReference>
<keyword evidence="5" id="KW-0175">Coiled coil</keyword>
<proteinExistence type="predicted"/>
<feature type="domain" description="VASt" evidence="9">
    <location>
        <begin position="799"/>
        <end position="996"/>
    </location>
</feature>
<dbReference type="InterPro" id="IPR051482">
    <property type="entry name" value="Cholesterol_transport"/>
</dbReference>
<dbReference type="Gene3D" id="2.30.29.30">
    <property type="entry name" value="Pleckstrin-homology domain (PH domain)/Phosphotyrosine-binding domain (PTB)"/>
    <property type="match status" value="1"/>
</dbReference>
<evidence type="ECO:0000256" key="7">
    <source>
        <dbReference type="SAM" id="Phobius"/>
    </source>
</evidence>
<feature type="transmembrane region" description="Helical" evidence="7">
    <location>
        <begin position="569"/>
        <end position="587"/>
    </location>
</feature>
<evidence type="ECO:0000259" key="9">
    <source>
        <dbReference type="PROSITE" id="PS51778"/>
    </source>
</evidence>
<evidence type="ECO:0000256" key="1">
    <source>
        <dbReference type="ARBA" id="ARBA00004370"/>
    </source>
</evidence>